<dbReference type="GO" id="GO:0015934">
    <property type="term" value="C:large ribosomal subunit"/>
    <property type="evidence" value="ECO:0007669"/>
    <property type="project" value="InterPro"/>
</dbReference>
<evidence type="ECO:0000256" key="3">
    <source>
        <dbReference type="ARBA" id="ARBA00023274"/>
    </source>
</evidence>
<evidence type="ECO:0000256" key="2">
    <source>
        <dbReference type="ARBA" id="ARBA00022980"/>
    </source>
</evidence>
<dbReference type="Pfam" id="PF01783">
    <property type="entry name" value="Ribosomal_L32p"/>
    <property type="match status" value="1"/>
</dbReference>
<reference evidence="5" key="1">
    <citation type="journal article" date="2020" name="Sci. Rep.">
        <title>Organelle inheritance and genome architecture variation in isogamous brown algae.</title>
        <authorList>
            <person name="Choi J.W."/>
            <person name="Graf L."/>
            <person name="Peters A.F."/>
            <person name="Cock J.M."/>
            <person name="Nishitsuji K."/>
            <person name="Arimoto A."/>
            <person name="Shoguchi E."/>
            <person name="Nagasato C."/>
            <person name="Choi C.G."/>
            <person name="Yoon H.S."/>
        </authorList>
    </citation>
    <scope>NUCLEOTIDE SEQUENCE</scope>
</reference>
<dbReference type="HAMAP" id="MF_00340">
    <property type="entry name" value="Ribosomal_bL32"/>
    <property type="match status" value="1"/>
</dbReference>
<organism evidence="5">
    <name type="scientific">Ectocarpus siliculosus</name>
    <name type="common">Brown alga</name>
    <name type="synonym">Conferva siliculosa</name>
    <dbReference type="NCBI Taxonomy" id="2880"/>
    <lineage>
        <taxon>Eukaryota</taxon>
        <taxon>Sar</taxon>
        <taxon>Stramenopiles</taxon>
        <taxon>Ochrophyta</taxon>
        <taxon>PX clade</taxon>
        <taxon>Phaeophyceae</taxon>
        <taxon>Ectocarpales</taxon>
        <taxon>Ectocarpaceae</taxon>
        <taxon>Ectocarpus</taxon>
    </lineage>
</organism>
<gene>
    <name evidence="5" type="primary">rpl32_2</name>
    <name evidence="6" type="synonym">rpl32</name>
    <name evidence="5" type="ORF">Esil_030</name>
    <name evidence="6" type="ORF">Esil_094</name>
</gene>
<dbReference type="InterPro" id="IPR002677">
    <property type="entry name" value="Ribosomal_bL32"/>
</dbReference>
<accession>A0A6G6D764</accession>
<dbReference type="SUPFAM" id="SSF57829">
    <property type="entry name" value="Zn-binding ribosomal proteins"/>
    <property type="match status" value="1"/>
</dbReference>
<dbReference type="EMBL" id="MN181444">
    <property type="protein sequence ID" value="QIE12376.1"/>
    <property type="molecule type" value="Genomic_DNA"/>
</dbReference>
<dbReference type="AlphaFoldDB" id="A0A6G6D764"/>
<evidence type="ECO:0000256" key="1">
    <source>
        <dbReference type="ARBA" id="ARBA00008560"/>
    </source>
</evidence>
<geneLocation type="plastid" evidence="5"/>
<keyword evidence="5" id="KW-0934">Plastid</keyword>
<keyword evidence="2 5" id="KW-0689">Ribosomal protein</keyword>
<evidence type="ECO:0000313" key="5">
    <source>
        <dbReference type="EMBL" id="QIE12376.1"/>
    </source>
</evidence>
<keyword evidence="3" id="KW-0687">Ribonucleoprotein</keyword>
<dbReference type="InterPro" id="IPR011332">
    <property type="entry name" value="Ribosomal_zn-bd"/>
</dbReference>
<name>A0A6G6D764_ECTSI</name>
<evidence type="ECO:0000256" key="4">
    <source>
        <dbReference type="SAM" id="MobiDB-lite"/>
    </source>
</evidence>
<sequence length="72" mass="8243">MAVPKKRRSKSKGKTRLSNWKHKSIKLAKQAINVAKSKLGRDNSKEQTKDPEKEVVEIENKDSKPIDDKIDD</sequence>
<dbReference type="GO" id="GO:0006412">
    <property type="term" value="P:translation"/>
    <property type="evidence" value="ECO:0007669"/>
    <property type="project" value="InterPro"/>
</dbReference>
<dbReference type="GO" id="GO:0003735">
    <property type="term" value="F:structural constituent of ribosome"/>
    <property type="evidence" value="ECO:0007669"/>
    <property type="project" value="InterPro"/>
</dbReference>
<protein>
    <submittedName>
        <fullName evidence="5">50S ribosomal protein L32</fullName>
    </submittedName>
</protein>
<feature type="compositionally biased region" description="Basic residues" evidence="4">
    <location>
        <begin position="1"/>
        <end position="26"/>
    </location>
</feature>
<evidence type="ECO:0000313" key="6">
    <source>
        <dbReference type="EMBL" id="QIE12440.1"/>
    </source>
</evidence>
<feature type="region of interest" description="Disordered" evidence="4">
    <location>
        <begin position="1"/>
        <end position="72"/>
    </location>
</feature>
<proteinExistence type="inferred from homology"/>
<dbReference type="EMBL" id="MN181444">
    <property type="protein sequence ID" value="QIE12440.1"/>
    <property type="molecule type" value="Genomic_DNA"/>
</dbReference>
<comment type="similarity">
    <text evidence="1">Belongs to the bacterial ribosomal protein bL32 family.</text>
</comment>
<feature type="compositionally biased region" description="Basic and acidic residues" evidence="4">
    <location>
        <begin position="39"/>
        <end position="72"/>
    </location>
</feature>